<dbReference type="SUPFAM" id="SSF56219">
    <property type="entry name" value="DNase I-like"/>
    <property type="match status" value="1"/>
</dbReference>
<feature type="chain" id="PRO_5017958787" description="Endonuclease/exonuclease/phosphatase domain-containing protein" evidence="1">
    <location>
        <begin position="25"/>
        <end position="267"/>
    </location>
</feature>
<evidence type="ECO:0000259" key="2">
    <source>
        <dbReference type="Pfam" id="PF03372"/>
    </source>
</evidence>
<reference evidence="3 4" key="1">
    <citation type="submission" date="2018-11" db="EMBL/GenBank/DDBJ databases">
        <title>Aureibaculum marinum gen. nov., sp. nov., a member of the family Flavobacteriaceae isolated from the Bohai Sea.</title>
        <authorList>
            <person name="Ji X."/>
        </authorList>
    </citation>
    <scope>NUCLEOTIDE SEQUENCE [LARGE SCALE GENOMIC DNA]</scope>
    <source>
        <strain evidence="3 4">BH-SD17</strain>
    </source>
</reference>
<feature type="domain" description="Endonuclease/exonuclease/phosphatase" evidence="2">
    <location>
        <begin position="35"/>
        <end position="255"/>
    </location>
</feature>
<gene>
    <name evidence="3" type="ORF">EGM88_06110</name>
</gene>
<evidence type="ECO:0000313" key="4">
    <source>
        <dbReference type="Proteomes" id="UP000270856"/>
    </source>
</evidence>
<name>A0A3N4NQV4_9FLAO</name>
<dbReference type="GO" id="GO:0003824">
    <property type="term" value="F:catalytic activity"/>
    <property type="evidence" value="ECO:0007669"/>
    <property type="project" value="InterPro"/>
</dbReference>
<feature type="signal peptide" evidence="1">
    <location>
        <begin position="1"/>
        <end position="24"/>
    </location>
</feature>
<keyword evidence="1" id="KW-0732">Signal</keyword>
<keyword evidence="4" id="KW-1185">Reference proteome</keyword>
<comment type="caution">
    <text evidence="3">The sequence shown here is derived from an EMBL/GenBank/DDBJ whole genome shotgun (WGS) entry which is preliminary data.</text>
</comment>
<accession>A0A3N4NQV4</accession>
<dbReference type="Pfam" id="PF03372">
    <property type="entry name" value="Exo_endo_phos"/>
    <property type="match status" value="1"/>
</dbReference>
<dbReference type="InterPro" id="IPR005135">
    <property type="entry name" value="Endo/exonuclease/phosphatase"/>
</dbReference>
<dbReference type="GO" id="GO:0016020">
    <property type="term" value="C:membrane"/>
    <property type="evidence" value="ECO:0007669"/>
    <property type="project" value="GOC"/>
</dbReference>
<dbReference type="OrthoDB" id="5447300at2"/>
<dbReference type="AlphaFoldDB" id="A0A3N4NQV4"/>
<dbReference type="InterPro" id="IPR051916">
    <property type="entry name" value="GPI-anchor_lipid_remodeler"/>
</dbReference>
<dbReference type="PANTHER" id="PTHR14859">
    <property type="entry name" value="CALCOFLUOR WHITE HYPERSENSITIVE PROTEIN PRECURSOR"/>
    <property type="match status" value="1"/>
</dbReference>
<dbReference type="Gene3D" id="3.60.10.10">
    <property type="entry name" value="Endonuclease/exonuclease/phosphatase"/>
    <property type="match status" value="1"/>
</dbReference>
<organism evidence="3 4">
    <name type="scientific">Aureibaculum marinum</name>
    <dbReference type="NCBI Taxonomy" id="2487930"/>
    <lineage>
        <taxon>Bacteria</taxon>
        <taxon>Pseudomonadati</taxon>
        <taxon>Bacteroidota</taxon>
        <taxon>Flavobacteriia</taxon>
        <taxon>Flavobacteriales</taxon>
        <taxon>Flavobacteriaceae</taxon>
        <taxon>Aureibaculum</taxon>
    </lineage>
</organism>
<evidence type="ECO:0000256" key="1">
    <source>
        <dbReference type="SAM" id="SignalP"/>
    </source>
</evidence>
<dbReference type="GO" id="GO:0006506">
    <property type="term" value="P:GPI anchor biosynthetic process"/>
    <property type="evidence" value="ECO:0007669"/>
    <property type="project" value="TreeGrafter"/>
</dbReference>
<dbReference type="PANTHER" id="PTHR14859:SF15">
    <property type="entry name" value="ENDONUCLEASE_EXONUCLEASE_PHOSPHATASE DOMAIN-CONTAINING PROTEIN"/>
    <property type="match status" value="1"/>
</dbReference>
<protein>
    <recommendedName>
        <fullName evidence="2">Endonuclease/exonuclease/phosphatase domain-containing protein</fullName>
    </recommendedName>
</protein>
<sequence length="267" mass="30535">MKMKLNFKLIIIVLVLTNTSWSQTQVDSTKIVRVLTFNILHGATTKGDFNLDLIANVIKDANPDYVALQEVDFKTNRAKKYDLVTELGWRTKLSPLFGKAMNYDGGEYGEGILSKTSFLNSRRVALPYYDDHEPRAALEITTVLKSKDTISFVGTHLDHLTNDKDRVAQVKKINEVFSKNKYPTILAGDFNAEPNSTPINILEEIWTTAYDKDNYDLTYPSDKPTVKIDYVLFYPKNRWRVLETKVIKNTIASDHFAYLVVLELLDK</sequence>
<dbReference type="InterPro" id="IPR036691">
    <property type="entry name" value="Endo/exonu/phosph_ase_sf"/>
</dbReference>
<dbReference type="EMBL" id="RPFJ01000006">
    <property type="protein sequence ID" value="RPD98762.1"/>
    <property type="molecule type" value="Genomic_DNA"/>
</dbReference>
<evidence type="ECO:0000313" key="3">
    <source>
        <dbReference type="EMBL" id="RPD98762.1"/>
    </source>
</evidence>
<proteinExistence type="predicted"/>
<dbReference type="Proteomes" id="UP000270856">
    <property type="component" value="Unassembled WGS sequence"/>
</dbReference>